<dbReference type="GO" id="GO:0016788">
    <property type="term" value="F:hydrolase activity, acting on ester bonds"/>
    <property type="evidence" value="ECO:0007669"/>
    <property type="project" value="InterPro"/>
</dbReference>
<evidence type="ECO:0000313" key="3">
    <source>
        <dbReference type="Proteomes" id="UP000663826"/>
    </source>
</evidence>
<organism evidence="2 3">
    <name type="scientific">Rhizoctonia solani</name>
    <dbReference type="NCBI Taxonomy" id="456999"/>
    <lineage>
        <taxon>Eukaryota</taxon>
        <taxon>Fungi</taxon>
        <taxon>Dikarya</taxon>
        <taxon>Basidiomycota</taxon>
        <taxon>Agaricomycotina</taxon>
        <taxon>Agaricomycetes</taxon>
        <taxon>Cantharellales</taxon>
        <taxon>Ceratobasidiaceae</taxon>
        <taxon>Rhizoctonia</taxon>
    </lineage>
</organism>
<accession>A0A8H3A1K1</accession>
<keyword evidence="1" id="KW-0732">Signal</keyword>
<comment type="caution">
    <text evidence="2">The sequence shown here is derived from an EMBL/GenBank/DDBJ whole genome shotgun (WGS) entry which is preliminary data.</text>
</comment>
<proteinExistence type="predicted"/>
<dbReference type="InterPro" id="IPR001087">
    <property type="entry name" value="GDSL"/>
</dbReference>
<evidence type="ECO:0000313" key="2">
    <source>
        <dbReference type="EMBL" id="CAE6375073.1"/>
    </source>
</evidence>
<sequence length="320" mass="34596">MPLTINSRVTALLALILGAQAAPTAFEPSYNDEIHLAVTPTCGAPSTNGSVADVNAGLYALSEYKTIVSFGDSFTSNGKFDGSEPNPPVQTGTSPRYGGRFANGYVWIENLANDTGAHLLDYAVPGAVTDTAIWPSKATESSFVQQVAIFQNQSHSFKPETTLYSIFFGINDFSASARDGDHMLKAAEALLSQVKLLIDSPTGARSFLVIDDYGRGTHTASGLSFKTRVFNGLSELRQENSELRFAYVDFAYLWDGVLKTPGYQAFGYNSTGYCTPSSTSTVGACADPAHTFYWINGHPSKQTHRIMTDYIEEVLALCRV</sequence>
<dbReference type="SUPFAM" id="SSF52266">
    <property type="entry name" value="SGNH hydrolase"/>
    <property type="match status" value="1"/>
</dbReference>
<protein>
    <recommendedName>
        <fullName evidence="4">Carbohydrate esterase family 16 protein</fullName>
    </recommendedName>
</protein>
<feature type="signal peptide" evidence="1">
    <location>
        <begin position="1"/>
        <end position="21"/>
    </location>
</feature>
<feature type="chain" id="PRO_5034285826" description="Carbohydrate esterase family 16 protein" evidence="1">
    <location>
        <begin position="22"/>
        <end position="320"/>
    </location>
</feature>
<dbReference type="EMBL" id="CAJMWQ010000748">
    <property type="protein sequence ID" value="CAE6375073.1"/>
    <property type="molecule type" value="Genomic_DNA"/>
</dbReference>
<evidence type="ECO:0008006" key="4">
    <source>
        <dbReference type="Google" id="ProtNLM"/>
    </source>
</evidence>
<name>A0A8H3A1K1_9AGAM</name>
<reference evidence="2" key="1">
    <citation type="submission" date="2021-01" db="EMBL/GenBank/DDBJ databases">
        <authorList>
            <person name="Kaushik A."/>
        </authorList>
    </citation>
    <scope>NUCLEOTIDE SEQUENCE</scope>
    <source>
        <strain evidence="2">AG1-1B</strain>
    </source>
</reference>
<dbReference type="AlphaFoldDB" id="A0A8H3A1K1"/>
<dbReference type="Pfam" id="PF00657">
    <property type="entry name" value="Lipase_GDSL"/>
    <property type="match status" value="1"/>
</dbReference>
<evidence type="ECO:0000256" key="1">
    <source>
        <dbReference type="SAM" id="SignalP"/>
    </source>
</evidence>
<gene>
    <name evidence="2" type="ORF">RDB_LOCUS17802</name>
</gene>
<dbReference type="Proteomes" id="UP000663826">
    <property type="component" value="Unassembled WGS sequence"/>
</dbReference>
<dbReference type="Gene3D" id="3.40.50.1110">
    <property type="entry name" value="SGNH hydrolase"/>
    <property type="match status" value="1"/>
</dbReference>
<dbReference type="InterPro" id="IPR036514">
    <property type="entry name" value="SGNH_hydro_sf"/>
</dbReference>